<evidence type="ECO:0000313" key="8">
    <source>
        <dbReference type="Proteomes" id="UP001150830"/>
    </source>
</evidence>
<name>A0A9X3EH38_9GAMM</name>
<comment type="catalytic activity">
    <reaction evidence="6">
        <text>adenosine(1618) in 23S rRNA + S-adenosyl-L-methionine = N(6)-methyladenosine(1618) in 23S rRNA + S-adenosyl-L-homocysteine + H(+)</text>
        <dbReference type="Rhea" id="RHEA:16497"/>
        <dbReference type="Rhea" id="RHEA-COMP:10229"/>
        <dbReference type="Rhea" id="RHEA-COMP:10231"/>
        <dbReference type="ChEBI" id="CHEBI:15378"/>
        <dbReference type="ChEBI" id="CHEBI:57856"/>
        <dbReference type="ChEBI" id="CHEBI:59789"/>
        <dbReference type="ChEBI" id="CHEBI:74411"/>
        <dbReference type="ChEBI" id="CHEBI:74449"/>
        <dbReference type="EC" id="2.1.1.181"/>
    </reaction>
</comment>
<dbReference type="PANTHER" id="PTHR13393:SF0">
    <property type="entry name" value="RNA N6-ADENOSINE-METHYLTRANSFERASE METTL16"/>
    <property type="match status" value="1"/>
</dbReference>
<comment type="subcellular location">
    <subcellularLocation>
        <location evidence="6">Cytoplasm</location>
    </subcellularLocation>
</comment>
<keyword evidence="1 6" id="KW-0963">Cytoplasm</keyword>
<dbReference type="CDD" id="cd02440">
    <property type="entry name" value="AdoMet_MTases"/>
    <property type="match status" value="1"/>
</dbReference>
<dbReference type="GO" id="GO:0005737">
    <property type="term" value="C:cytoplasm"/>
    <property type="evidence" value="ECO:0007669"/>
    <property type="project" value="UniProtKB-SubCell"/>
</dbReference>
<dbReference type="SUPFAM" id="SSF53335">
    <property type="entry name" value="S-adenosyl-L-methionine-dependent methyltransferases"/>
    <property type="match status" value="1"/>
</dbReference>
<comment type="similarity">
    <text evidence="6">Belongs to the methyltransferase superfamily. METTL16/RlmF family.</text>
</comment>
<dbReference type="PANTHER" id="PTHR13393">
    <property type="entry name" value="SAM-DEPENDENT METHYLTRANSFERASE"/>
    <property type="match status" value="1"/>
</dbReference>
<dbReference type="Gene3D" id="3.40.50.150">
    <property type="entry name" value="Vaccinia Virus protein VP39"/>
    <property type="match status" value="1"/>
</dbReference>
<keyword evidence="2 6" id="KW-0698">rRNA processing</keyword>
<evidence type="ECO:0000256" key="1">
    <source>
        <dbReference type="ARBA" id="ARBA00022490"/>
    </source>
</evidence>
<dbReference type="GO" id="GO:0070475">
    <property type="term" value="P:rRNA base methylation"/>
    <property type="evidence" value="ECO:0007669"/>
    <property type="project" value="TreeGrafter"/>
</dbReference>
<dbReference type="RefSeq" id="WP_283175634.1">
    <property type="nucleotide sequence ID" value="NZ_JAPNOA010000059.1"/>
</dbReference>
<protein>
    <recommendedName>
        <fullName evidence="6">Ribosomal RNA large subunit methyltransferase F</fullName>
        <ecNumber evidence="6">2.1.1.181</ecNumber>
    </recommendedName>
    <alternativeName>
        <fullName evidence="6">23S rRNA mA1618 methyltransferase</fullName>
    </alternativeName>
    <alternativeName>
        <fullName evidence="6">rRNA adenine N-6-methyltransferase</fullName>
    </alternativeName>
</protein>
<evidence type="ECO:0000313" key="7">
    <source>
        <dbReference type="EMBL" id="MCY0967437.1"/>
    </source>
</evidence>
<dbReference type="EMBL" id="JAPNOA010000059">
    <property type="protein sequence ID" value="MCY0967437.1"/>
    <property type="molecule type" value="Genomic_DNA"/>
</dbReference>
<gene>
    <name evidence="6 7" type="primary">rlmF</name>
    <name evidence="7" type="ORF">OUO13_19830</name>
</gene>
<dbReference type="EC" id="2.1.1.181" evidence="6"/>
<dbReference type="PIRSF" id="PIRSF029038">
    <property type="entry name" value="Mtase_YbiN_prd"/>
    <property type="match status" value="1"/>
</dbReference>
<keyword evidence="3 6" id="KW-0489">Methyltransferase</keyword>
<evidence type="ECO:0000256" key="2">
    <source>
        <dbReference type="ARBA" id="ARBA00022552"/>
    </source>
</evidence>
<evidence type="ECO:0000256" key="6">
    <source>
        <dbReference type="HAMAP-Rule" id="MF_01848"/>
    </source>
</evidence>
<dbReference type="Proteomes" id="UP001150830">
    <property type="component" value="Unassembled WGS sequence"/>
</dbReference>
<proteinExistence type="inferred from homology"/>
<keyword evidence="4 6" id="KW-0808">Transferase</keyword>
<comment type="function">
    <text evidence="6">Specifically methylates the adenine in position 1618 of 23S rRNA.</text>
</comment>
<keyword evidence="8" id="KW-1185">Reference proteome</keyword>
<keyword evidence="5 6" id="KW-0949">S-adenosyl-L-methionine</keyword>
<dbReference type="InterPro" id="IPR029063">
    <property type="entry name" value="SAM-dependent_MTases_sf"/>
</dbReference>
<organism evidence="7 8">
    <name type="scientific">Parathalassolituus penaei</name>
    <dbReference type="NCBI Taxonomy" id="2997323"/>
    <lineage>
        <taxon>Bacteria</taxon>
        <taxon>Pseudomonadati</taxon>
        <taxon>Pseudomonadota</taxon>
        <taxon>Gammaproteobacteria</taxon>
        <taxon>Oceanospirillales</taxon>
        <taxon>Oceanospirillaceae</taxon>
        <taxon>Parathalassolituus</taxon>
    </lineage>
</organism>
<evidence type="ECO:0000256" key="4">
    <source>
        <dbReference type="ARBA" id="ARBA00022679"/>
    </source>
</evidence>
<evidence type="ECO:0000256" key="5">
    <source>
        <dbReference type="ARBA" id="ARBA00022691"/>
    </source>
</evidence>
<comment type="caution">
    <text evidence="7">The sequence shown here is derived from an EMBL/GenBank/DDBJ whole genome shotgun (WGS) entry which is preliminary data.</text>
</comment>
<reference evidence="7" key="1">
    <citation type="submission" date="2022-11" db="EMBL/GenBank/DDBJ databases">
        <title>Parathalassolutuus dongxingensis gen. nov., sp. nov., a novel member of family Oceanospirillaceae isolated from a coastal shrimp pond in Guangxi, China.</title>
        <authorList>
            <person name="Chen H."/>
        </authorList>
    </citation>
    <scope>NUCLEOTIDE SEQUENCE</scope>
    <source>
        <strain evidence="7">G-43</strain>
    </source>
</reference>
<accession>A0A9X3EH38</accession>
<dbReference type="GO" id="GO:0052907">
    <property type="term" value="F:23S rRNA (adenine(1618)-N(6))-methyltransferase activity"/>
    <property type="evidence" value="ECO:0007669"/>
    <property type="project" value="UniProtKB-EC"/>
</dbReference>
<dbReference type="NCBIfam" id="NF008725">
    <property type="entry name" value="PRK11727.1"/>
    <property type="match status" value="1"/>
</dbReference>
<dbReference type="InterPro" id="IPR016909">
    <property type="entry name" value="rRNA_lsu_MeTfrase_F"/>
</dbReference>
<dbReference type="AlphaFoldDB" id="A0A9X3EH38"/>
<dbReference type="InterPro" id="IPR010286">
    <property type="entry name" value="METTL16/RlmF"/>
</dbReference>
<dbReference type="HAMAP" id="MF_01848">
    <property type="entry name" value="23SrRNA_methyltr_F"/>
    <property type="match status" value="1"/>
</dbReference>
<dbReference type="Pfam" id="PF05971">
    <property type="entry name" value="Methyltransf_10"/>
    <property type="match status" value="1"/>
</dbReference>
<sequence>MSDPTRPAAQLHPRNRHQQRYDFPTLCASSPELALFMRQTPKGNRAIDFTDPQAIKALNRALLKHWYGIEGWGIPDGYLCPPIPGRADYIHHLADLLASSHHGVLPRGEQIQVLDIGCGANCIYPLIGHSEYQWQFTGADIEPRSLASAQKILDANPALAAHIRLQQQPDPQCCFSQIIQPNDRYDLTLCNPPFHTSPEQMTKGNQRKWKHPGKWDGSAVDSSLNFGGQSNELWCDGGEVAFISRMIRESVQFGAQVYWFTCLVSKQTTLAAIEPVLQEVGIEQRQTLVMTQGLKTSRFIAWSFLTPAQRQLWQQQRWG</sequence>
<evidence type="ECO:0000256" key="3">
    <source>
        <dbReference type="ARBA" id="ARBA00022603"/>
    </source>
</evidence>